<gene>
    <name evidence="2" type="ORF">TM448A01705_0010</name>
</gene>
<evidence type="ECO:0000313" key="2">
    <source>
        <dbReference type="EMBL" id="QJA50310.1"/>
    </source>
</evidence>
<dbReference type="AlphaFoldDB" id="A0A6H1ZSY4"/>
<sequence>MEQDKELLIIKEVENKVAEITKFDVTKQQLEEKVEETKQIVATDLSDQTQLALVKRNRIDLREIEISIEKRGKGYRDIFTKANRYIKDKENELLAVTNPEIERLKSIEKEAEELRILEERKLKLPERMKKIESIGDKVETPEEDILSLDDDQFERYYNARLTDKLEQDKLEMEAEKQRLAEEAEEKRLAEQAKLDAERKAIEAEAEEKRLAEQARIDAENARLVAEQKKIDDANAEIARKEKEAKDKDQMAKEAQIEADRVAKLKVEEDERKKKELEAEQARQLALKPDKEKLALYADALVAVKQPELNTEEARNILANTQVLLSKVTKQLRK</sequence>
<proteinExistence type="predicted"/>
<organism evidence="2">
    <name type="scientific">viral metagenome</name>
    <dbReference type="NCBI Taxonomy" id="1070528"/>
    <lineage>
        <taxon>unclassified sequences</taxon>
        <taxon>metagenomes</taxon>
        <taxon>organismal metagenomes</taxon>
    </lineage>
</organism>
<reference evidence="2" key="1">
    <citation type="submission" date="2020-03" db="EMBL/GenBank/DDBJ databases">
        <title>The deep terrestrial virosphere.</title>
        <authorList>
            <person name="Holmfeldt K."/>
            <person name="Nilsson E."/>
            <person name="Simone D."/>
            <person name="Lopez-Fernandez M."/>
            <person name="Wu X."/>
            <person name="de Brujin I."/>
            <person name="Lundin D."/>
            <person name="Andersson A."/>
            <person name="Bertilsson S."/>
            <person name="Dopson M."/>
        </authorList>
    </citation>
    <scope>NUCLEOTIDE SEQUENCE</scope>
    <source>
        <strain evidence="2">TM448A01705</strain>
    </source>
</reference>
<evidence type="ECO:0000256" key="1">
    <source>
        <dbReference type="SAM" id="Coils"/>
    </source>
</evidence>
<dbReference type="EMBL" id="MT144187">
    <property type="protein sequence ID" value="QJA50310.1"/>
    <property type="molecule type" value="Genomic_DNA"/>
</dbReference>
<protein>
    <submittedName>
        <fullName evidence="2">Uncharacterized protein</fullName>
    </submittedName>
</protein>
<keyword evidence="1" id="KW-0175">Coiled coil</keyword>
<feature type="coiled-coil region" evidence="1">
    <location>
        <begin position="158"/>
        <end position="286"/>
    </location>
</feature>
<accession>A0A6H1ZSY4</accession>
<name>A0A6H1ZSY4_9ZZZZ</name>